<evidence type="ECO:0000313" key="3">
    <source>
        <dbReference type="EMBL" id="MFD1612079.1"/>
    </source>
</evidence>
<dbReference type="InterPro" id="IPR024983">
    <property type="entry name" value="CHAT_dom"/>
</dbReference>
<evidence type="ECO:0000313" key="4">
    <source>
        <dbReference type="Proteomes" id="UP001597115"/>
    </source>
</evidence>
<dbReference type="SUPFAM" id="SSF48452">
    <property type="entry name" value="TPR-like"/>
    <property type="match status" value="1"/>
</dbReference>
<organism evidence="3 4">
    <name type="scientific">Sphingomonas tabacisoli</name>
    <dbReference type="NCBI Taxonomy" id="2249466"/>
    <lineage>
        <taxon>Bacteria</taxon>
        <taxon>Pseudomonadati</taxon>
        <taxon>Pseudomonadota</taxon>
        <taxon>Alphaproteobacteria</taxon>
        <taxon>Sphingomonadales</taxon>
        <taxon>Sphingomonadaceae</taxon>
        <taxon>Sphingomonas</taxon>
    </lineage>
</organism>
<proteinExistence type="predicted"/>
<gene>
    <name evidence="3" type="ORF">ACFSCW_09730</name>
</gene>
<evidence type="ECO:0000259" key="2">
    <source>
        <dbReference type="Pfam" id="PF12770"/>
    </source>
</evidence>
<reference evidence="4" key="1">
    <citation type="journal article" date="2019" name="Int. J. Syst. Evol. Microbiol.">
        <title>The Global Catalogue of Microorganisms (GCM) 10K type strain sequencing project: providing services to taxonomists for standard genome sequencing and annotation.</title>
        <authorList>
            <consortium name="The Broad Institute Genomics Platform"/>
            <consortium name="The Broad Institute Genome Sequencing Center for Infectious Disease"/>
            <person name="Wu L."/>
            <person name="Ma J."/>
        </authorList>
    </citation>
    <scope>NUCLEOTIDE SEQUENCE [LARGE SCALE GENOMIC DNA]</scope>
    <source>
        <strain evidence="4">CGMCC 1.16275</strain>
    </source>
</reference>
<dbReference type="InterPro" id="IPR053137">
    <property type="entry name" value="NLR-like"/>
</dbReference>
<keyword evidence="4" id="KW-1185">Reference proteome</keyword>
<dbReference type="Pfam" id="PF13424">
    <property type="entry name" value="TPR_12"/>
    <property type="match status" value="1"/>
</dbReference>
<accession>A0ABW4I5E7</accession>
<dbReference type="Gene3D" id="1.25.40.10">
    <property type="entry name" value="Tetratricopeptide repeat domain"/>
    <property type="match status" value="2"/>
</dbReference>
<name>A0ABW4I5E7_9SPHN</name>
<dbReference type="PANTHER" id="PTHR46082">
    <property type="entry name" value="ATP/GTP-BINDING PROTEIN-RELATED"/>
    <property type="match status" value="1"/>
</dbReference>
<dbReference type="Pfam" id="PF12770">
    <property type="entry name" value="CHAT"/>
    <property type="match status" value="1"/>
</dbReference>
<feature type="region of interest" description="Disordered" evidence="1">
    <location>
        <begin position="1"/>
        <end position="22"/>
    </location>
</feature>
<feature type="compositionally biased region" description="Basic and acidic residues" evidence="1">
    <location>
        <begin position="1"/>
        <end position="15"/>
    </location>
</feature>
<dbReference type="PANTHER" id="PTHR46082:SF6">
    <property type="entry name" value="AAA+ ATPASE DOMAIN-CONTAINING PROTEIN-RELATED"/>
    <property type="match status" value="1"/>
</dbReference>
<dbReference type="InterPro" id="IPR011990">
    <property type="entry name" value="TPR-like_helical_dom_sf"/>
</dbReference>
<protein>
    <submittedName>
        <fullName evidence="3">CHAT domain-containing protein</fullName>
    </submittedName>
</protein>
<feature type="domain" description="CHAT" evidence="2">
    <location>
        <begin position="625"/>
        <end position="897"/>
    </location>
</feature>
<evidence type="ECO:0000256" key="1">
    <source>
        <dbReference type="SAM" id="MobiDB-lite"/>
    </source>
</evidence>
<sequence>MAAPQKPERPMRGAGDEADLPPDASDAGLVKLYGFYRSGQYLKAVEVGRPLVKRLEAQYGPADKKTLKAEMKLAQSLYNEGALPEAEQILLKASRDEGKLRGLPPGALIDPYADLLAFIYEDTGRENQAERILLALHAYSIKQHGETSRQSNDTLGSLSSFYINTQQVDAAERFTALLMRSNEIVYNVRFCADFNKVADVALLKHDLERAENWYKESLKCFREVDEFDSRTRLTVQHNYAFFLQETGRLSQADTILRDVLSTSAKRYGEDDVDTAYYKGSLGRLLLREGRPAEAIPLLRHALSDRLNRYGPTYYETLRFRAQLVRAETQLGQDEQARSDIAAALSSLGQLAGKPNDAAELFSSVAQFMRERAHDTDRAIFFLKQAVNSNELIRSSSRSGQPTPGIDTRRIGDYETLQELLIERGRFLEAEQVGRLLKADEFRLLVRGAPQTGTTEIALSAHEKAWIAQLDAWRSRPSKVQEELASLQSEATDDPARAAKLADLQKLSDSAYATYKGEIETWLSDVKAMPGAGARDEALALQVDSGERLQSLLTEAGPRTVLLQIVALPKSLHFFLTTPTTFKHVALPVSRESVFQTIAEARSEIDRYRTVSDSELAQHETQAKSKLNRLYDLLFKPIRQDVDDSRADTILLNLQGQLRYAPFAALYDGSAYLVSRYASAFYTPAVQTRFESPVAPTAEASGFGVSRPLDGLPALPAVKQELDTLLGATNGVLRGQAALDGEFTLSALENSLAQPKPVLHLASHFILLPGAESSSFLLLGDGQKLTLTEINRSPRLRFRGIELVTLSACETAVGGEGTGVEIEGLGALVQNKGAKSVLASLWSVADKASPALMADFYTTLKEGHVGKAEALRRAQVKMLSSIDQSDPFLWAPFILMGNPR</sequence>
<dbReference type="EMBL" id="JBHUDY010000001">
    <property type="protein sequence ID" value="MFD1612079.1"/>
    <property type="molecule type" value="Genomic_DNA"/>
</dbReference>
<dbReference type="Proteomes" id="UP001597115">
    <property type="component" value="Unassembled WGS sequence"/>
</dbReference>
<comment type="caution">
    <text evidence="3">The sequence shown here is derived from an EMBL/GenBank/DDBJ whole genome shotgun (WGS) entry which is preliminary data.</text>
</comment>
<dbReference type="RefSeq" id="WP_380888745.1">
    <property type="nucleotide sequence ID" value="NZ_JBHUDY010000001.1"/>
</dbReference>